<dbReference type="RefSeq" id="WP_273930164.1">
    <property type="nucleotide sequence ID" value="NZ_JAQSLJ010000001.1"/>
</dbReference>
<keyword evidence="1" id="KW-0472">Membrane</keyword>
<evidence type="ECO:0000256" key="1">
    <source>
        <dbReference type="SAM" id="Phobius"/>
    </source>
</evidence>
<keyword evidence="1" id="KW-0812">Transmembrane</keyword>
<keyword evidence="1" id="KW-1133">Transmembrane helix</keyword>
<comment type="caution">
    <text evidence="2">The sequence shown here is derived from an EMBL/GenBank/DDBJ whole genome shotgun (WGS) entry which is preliminary data.</text>
</comment>
<organism evidence="2 3">
    <name type="scientific">Campylobacter magnus</name>
    <dbReference type="NCBI Taxonomy" id="3026462"/>
    <lineage>
        <taxon>Bacteria</taxon>
        <taxon>Pseudomonadati</taxon>
        <taxon>Campylobacterota</taxon>
        <taxon>Epsilonproteobacteria</taxon>
        <taxon>Campylobacterales</taxon>
        <taxon>Campylobacteraceae</taxon>
        <taxon>Campylobacter</taxon>
    </lineage>
</organism>
<evidence type="ECO:0000313" key="2">
    <source>
        <dbReference type="EMBL" id="MDO2409598.1"/>
    </source>
</evidence>
<proteinExistence type="predicted"/>
<dbReference type="EMBL" id="JAULJQ010000006">
    <property type="protein sequence ID" value="MDO2409598.1"/>
    <property type="molecule type" value="Genomic_DNA"/>
</dbReference>
<reference evidence="2 3" key="1">
    <citation type="submission" date="2023-06" db="EMBL/GenBank/DDBJ databases">
        <title>Campylobacter magnum sp. nov., isolated from cecal contents of domestic pigs (Sus scrofa domesticus).</title>
        <authorList>
            <person name="Papic B."/>
            <person name="Gruntar I."/>
        </authorList>
    </citation>
    <scope>NUCLEOTIDE SEQUENCE [LARGE SCALE GENOMIC DNA]</scope>
    <source>
        <strain evidence="3">34484-21</strain>
    </source>
</reference>
<evidence type="ECO:0000313" key="3">
    <source>
        <dbReference type="Proteomes" id="UP001171111"/>
    </source>
</evidence>
<keyword evidence="3" id="KW-1185">Reference proteome</keyword>
<dbReference type="InterPro" id="IPR014107">
    <property type="entry name" value="Cyt_c_oxidase_cbb3_CcoQ"/>
</dbReference>
<dbReference type="InterPro" id="IPR008621">
    <property type="entry name" value="Cbb3-typ_cyt_oxidase_comp"/>
</dbReference>
<dbReference type="Proteomes" id="UP001171111">
    <property type="component" value="Unassembled WGS sequence"/>
</dbReference>
<name>A0ABT8T9F2_9BACT</name>
<protein>
    <submittedName>
        <fullName evidence="2">Cytochrome c oxidase, cbb3-type, CcoQ subunit</fullName>
    </submittedName>
</protein>
<feature type="transmembrane region" description="Helical" evidence="1">
    <location>
        <begin position="12"/>
        <end position="33"/>
    </location>
</feature>
<sequence length="70" mass="8210">MSVETMRELQGYGFFILLVLMVVILYSYWFHLVKSEKAGRRNYEKYGRLALDDKLDDSLVESSADNRSNK</sequence>
<dbReference type="NCBIfam" id="TIGR02736">
    <property type="entry name" value="cbb3_Q_epsi"/>
    <property type="match status" value="1"/>
</dbReference>
<dbReference type="Pfam" id="PF05545">
    <property type="entry name" value="FixQ"/>
    <property type="match status" value="1"/>
</dbReference>
<accession>A0ABT8T9F2</accession>
<gene>
    <name evidence="2" type="ORF">Q2362_05730</name>
</gene>